<dbReference type="Proteomes" id="UP000195607">
    <property type="component" value="Chromosome I"/>
</dbReference>
<dbReference type="Gene3D" id="3.40.50.720">
    <property type="entry name" value="NAD(P)-binding Rossmann-like Domain"/>
    <property type="match status" value="1"/>
</dbReference>
<evidence type="ECO:0000256" key="2">
    <source>
        <dbReference type="ARBA" id="ARBA00023002"/>
    </source>
</evidence>
<dbReference type="Pfam" id="PF00106">
    <property type="entry name" value="adh_short"/>
    <property type="match status" value="1"/>
</dbReference>
<evidence type="ECO:0000313" key="4">
    <source>
        <dbReference type="EMBL" id="SIM70746.1"/>
    </source>
</evidence>
<dbReference type="GeneID" id="41588577"/>
<dbReference type="AlphaFoldDB" id="A0A1N5VDF7"/>
<sequence>MDEIDFRVESARKLGNDSELVLHGGGNASVKVLETDHAGRIIKILRVKGSGSDMATIDRRGFTGVRMEDLLHARTIEEMSDEEMMSYLRKSMINSSEPSPSVETFLHAFIPYTYVDHSHSDHILMLTNSNLKNEDIKAILGNVIILDYYPPGFKLAKKVLDIVNKITPDVDGIVLSKHGLFTFGETADESYEKHIKIVNRARQYISKTIKQPLFSEKFKRNESAYEELPEIRGLVSKNYKKILLVDRSDEAIRIACSEEGEIFRESGPATPDMLIRTKYDYLYLTGKEDISKEVEEYSQKYEKEYKMYIKEFPMHDPFPSIILIRGFGIITAARTYRECSIIRDQFVHSMRVNSVAEKLGKHSFISRKEAFDMEYWPLEEAKLKKFKPRKLEGTVSIVTGAANGIGLEAFRKLAENGSNVVGVDKEKSVIDIARSISNEFGTETLGYEIDLTDTERVREMIRDIRDKYGGVDVVFHNAGVLKSEYIEDIQLDTLMLHFNINSLAPFIISQEVFKIMKKQGIGGNFVFNITKNLTNPGPGMISYGTTKAFSAQLSHYIAKEGGKFGIRSNIINPDKIFKNSKIWENGVLEARAKAKGITADEYKKGNLLRKEVLPEHVANMLIAMLDEDTFGATTDSMVPVDGGIL</sequence>
<keyword evidence="6" id="KW-1185">Reference proteome</keyword>
<dbReference type="EMBL" id="LT671858">
    <property type="protein sequence ID" value="SIM70746.1"/>
    <property type="molecule type" value="Genomic_DNA"/>
</dbReference>
<evidence type="ECO:0000313" key="6">
    <source>
        <dbReference type="Proteomes" id="UP000187822"/>
    </source>
</evidence>
<comment type="similarity">
    <text evidence="1">Belongs to the short-chain dehydrogenases/reductases (SDR) family.</text>
</comment>
<proteinExistence type="inferred from homology"/>
<evidence type="ECO:0000259" key="3">
    <source>
        <dbReference type="SMART" id="SM01007"/>
    </source>
</evidence>
<organism evidence="4 7">
    <name type="scientific">Cuniculiplasma divulgatum</name>
    <dbReference type="NCBI Taxonomy" id="1673428"/>
    <lineage>
        <taxon>Archaea</taxon>
        <taxon>Methanobacteriati</taxon>
        <taxon>Thermoplasmatota</taxon>
        <taxon>Thermoplasmata</taxon>
        <taxon>Thermoplasmatales</taxon>
        <taxon>Cuniculiplasmataceae</taxon>
        <taxon>Cuniculiplasma</taxon>
    </lineage>
</organism>
<dbReference type="InterPro" id="IPR001303">
    <property type="entry name" value="Aldolase_II/adducin_N"/>
</dbReference>
<feature type="domain" description="Class II aldolase/adducin N-terminal" evidence="3">
    <location>
        <begin position="6"/>
        <end position="205"/>
    </location>
</feature>
<dbReference type="SUPFAM" id="SSF51735">
    <property type="entry name" value="NAD(P)-binding Rossmann-fold domains"/>
    <property type="match status" value="1"/>
</dbReference>
<name>A0A1N5VDF7_9ARCH</name>
<dbReference type="PANTHER" id="PTHR43669">
    <property type="entry name" value="5-KETO-D-GLUCONATE 5-REDUCTASE"/>
    <property type="match status" value="1"/>
</dbReference>
<dbReference type="SMART" id="SM01007">
    <property type="entry name" value="Aldolase_II"/>
    <property type="match status" value="1"/>
</dbReference>
<evidence type="ECO:0000313" key="5">
    <source>
        <dbReference type="EMBL" id="SJK85130.1"/>
    </source>
</evidence>
<dbReference type="OrthoDB" id="7442at2157"/>
<evidence type="ECO:0000313" key="7">
    <source>
        <dbReference type="Proteomes" id="UP000195607"/>
    </source>
</evidence>
<dbReference type="STRING" id="1673428.CPM_1329"/>
<reference evidence="4 7" key="1">
    <citation type="submission" date="2016-04" db="EMBL/GenBank/DDBJ databases">
        <authorList>
            <person name="Evans L.H."/>
            <person name="Alamgir A."/>
            <person name="Owens N."/>
            <person name="Weber N.D."/>
            <person name="Virtaneva K."/>
            <person name="Barbian K."/>
            <person name="Babar A."/>
            <person name="Rosenke K."/>
        </authorList>
    </citation>
    <scope>NUCLEOTIDE SEQUENCE [LARGE SCALE GENOMIC DNA]</scope>
    <source>
        <strain evidence="4">S5</strain>
        <strain evidence="7">S5(T) (JCM 30642 \VKM B-2941)</strain>
    </source>
</reference>
<evidence type="ECO:0000256" key="1">
    <source>
        <dbReference type="ARBA" id="ARBA00006484"/>
    </source>
</evidence>
<dbReference type="UniPathway" id="UPA00071"/>
<dbReference type="KEGG" id="cdiv:CPM_1329"/>
<dbReference type="PRINTS" id="PR00081">
    <property type="entry name" value="GDHRDH"/>
</dbReference>
<dbReference type="InterPro" id="IPR002347">
    <property type="entry name" value="SDR_fam"/>
</dbReference>
<reference evidence="5" key="3">
    <citation type="submission" date="2016-06" db="EMBL/GenBank/DDBJ databases">
        <authorList>
            <person name="Olsen C.W."/>
            <person name="Carey S."/>
            <person name="Hinshaw L."/>
            <person name="Karasin A.I."/>
        </authorList>
    </citation>
    <scope>NUCLEOTIDE SEQUENCE [LARGE SCALE GENOMIC DNA]</scope>
    <source>
        <strain evidence="5">PM4</strain>
    </source>
</reference>
<dbReference type="InterPro" id="IPR036409">
    <property type="entry name" value="Aldolase_II/adducin_N_sf"/>
</dbReference>
<dbReference type="Proteomes" id="UP000187822">
    <property type="component" value="Chromosome I"/>
</dbReference>
<dbReference type="GO" id="GO:0016491">
    <property type="term" value="F:oxidoreductase activity"/>
    <property type="evidence" value="ECO:0007669"/>
    <property type="project" value="UniProtKB-KW"/>
</dbReference>
<dbReference type="SUPFAM" id="SSF53639">
    <property type="entry name" value="AraD/HMP-PK domain-like"/>
    <property type="match status" value="1"/>
</dbReference>
<dbReference type="InterPro" id="IPR036291">
    <property type="entry name" value="NAD(P)-bd_dom_sf"/>
</dbReference>
<dbReference type="EMBL" id="LT719092">
    <property type="protein sequence ID" value="SJK85130.1"/>
    <property type="molecule type" value="Genomic_DNA"/>
</dbReference>
<dbReference type="Pfam" id="PF00596">
    <property type="entry name" value="Aldolase_II"/>
    <property type="match status" value="1"/>
</dbReference>
<dbReference type="RefSeq" id="WP_021788951.1">
    <property type="nucleotide sequence ID" value="NZ_LT671858.1"/>
</dbReference>
<dbReference type="Gene3D" id="3.40.225.10">
    <property type="entry name" value="Class II aldolase/adducin N-terminal domain"/>
    <property type="match status" value="1"/>
</dbReference>
<protein>
    <submittedName>
        <fullName evidence="4">Short-chain dehydrogenase/reductase SDR</fullName>
    </submittedName>
</protein>
<keyword evidence="2" id="KW-0560">Oxidoreductase</keyword>
<dbReference type="PANTHER" id="PTHR43669:SF8">
    <property type="entry name" value="SHORT-CHAIN TYPE DEHYDROGENASE_REDUCTASE-RELATED"/>
    <property type="match status" value="1"/>
</dbReference>
<reference evidence="6" key="2">
    <citation type="submission" date="2016-06" db="EMBL/GenBank/DDBJ databases">
        <authorList>
            <person name="Toshchakov V.S."/>
        </authorList>
    </citation>
    <scope>NUCLEOTIDE SEQUENCE [LARGE SCALE GENOMIC DNA]</scope>
    <source>
        <strain>PM4 (JCM 30641</strain>
        <strain evidence="6">\VKM B-2940)</strain>
    </source>
</reference>
<accession>A0A1N5VDF7</accession>
<gene>
    <name evidence="5" type="ORF">CPM_1329</name>
    <name evidence="4" type="ORF">CSP5_1330</name>
</gene>